<evidence type="ECO:0000259" key="5">
    <source>
        <dbReference type="PROSITE" id="PS50975"/>
    </source>
</evidence>
<dbReference type="Pfam" id="PF13535">
    <property type="entry name" value="ATP-grasp_4"/>
    <property type="match status" value="1"/>
</dbReference>
<evidence type="ECO:0000256" key="3">
    <source>
        <dbReference type="ARBA" id="ARBA00022840"/>
    </source>
</evidence>
<keyword evidence="7" id="KW-1185">Reference proteome</keyword>
<keyword evidence="3 4" id="KW-0067">ATP-binding</keyword>
<dbReference type="PANTHER" id="PTHR43585:SF2">
    <property type="entry name" value="ATP-GRASP ENZYME FSQD"/>
    <property type="match status" value="1"/>
</dbReference>
<evidence type="ECO:0000313" key="6">
    <source>
        <dbReference type="EMBL" id="MQS34266.1"/>
    </source>
</evidence>
<dbReference type="EMBL" id="VDEQ01000009">
    <property type="protein sequence ID" value="MQS34266.1"/>
    <property type="molecule type" value="Genomic_DNA"/>
</dbReference>
<dbReference type="InterPro" id="IPR052032">
    <property type="entry name" value="ATP-dep_AA_Ligase"/>
</dbReference>
<reference evidence="6 7" key="1">
    <citation type="submission" date="2019-06" db="EMBL/GenBank/DDBJ databases">
        <title>Comparative genomics and metabolomics analyses of clavulanic acid producing Streptomyces species provides insight into specialized metabolism and evolution of beta-lactam biosynthetic gene clusters.</title>
        <authorList>
            <person name="Moore M.A."/>
            <person name="Cruz-Morales P."/>
            <person name="Barona Gomez F."/>
            <person name="Kapil T."/>
        </authorList>
    </citation>
    <scope>NUCLEOTIDE SEQUENCE [LARGE SCALE GENOMIC DNA]</scope>
    <source>
        <strain evidence="6 7">T-272</strain>
    </source>
</reference>
<name>A0ABW9NLS7_9ACTN</name>
<evidence type="ECO:0000256" key="4">
    <source>
        <dbReference type="PROSITE-ProRule" id="PRU00409"/>
    </source>
</evidence>
<feature type="domain" description="ATP-grasp" evidence="5">
    <location>
        <begin position="124"/>
        <end position="334"/>
    </location>
</feature>
<dbReference type="SUPFAM" id="SSF56059">
    <property type="entry name" value="Glutathione synthetase ATP-binding domain-like"/>
    <property type="match status" value="1"/>
</dbReference>
<dbReference type="SMART" id="SM01209">
    <property type="entry name" value="GARS_A"/>
    <property type="match status" value="1"/>
</dbReference>
<proteinExistence type="predicted"/>
<evidence type="ECO:0000256" key="2">
    <source>
        <dbReference type="ARBA" id="ARBA00022741"/>
    </source>
</evidence>
<evidence type="ECO:0000313" key="7">
    <source>
        <dbReference type="Proteomes" id="UP000460558"/>
    </source>
</evidence>
<comment type="caution">
    <text evidence="6">The sequence shown here is derived from an EMBL/GenBank/DDBJ whole genome shotgun (WGS) entry which is preliminary data.</text>
</comment>
<keyword evidence="2 4" id="KW-0547">Nucleotide-binding</keyword>
<keyword evidence="1" id="KW-0436">Ligase</keyword>
<gene>
    <name evidence="6" type="ORF">FFZ77_01105</name>
</gene>
<dbReference type="PANTHER" id="PTHR43585">
    <property type="entry name" value="FUMIPYRROLE BIOSYNTHESIS PROTEIN C"/>
    <property type="match status" value="1"/>
</dbReference>
<protein>
    <submittedName>
        <fullName evidence="6">ATP-grasp domain-containing protein</fullName>
    </submittedName>
</protein>
<evidence type="ECO:0000256" key="1">
    <source>
        <dbReference type="ARBA" id="ARBA00022598"/>
    </source>
</evidence>
<dbReference type="InterPro" id="IPR011761">
    <property type="entry name" value="ATP-grasp"/>
</dbReference>
<organism evidence="6 7">
    <name type="scientific">Streptomyces katsurahamanus</name>
    <dbReference type="NCBI Taxonomy" id="2577098"/>
    <lineage>
        <taxon>Bacteria</taxon>
        <taxon>Bacillati</taxon>
        <taxon>Actinomycetota</taxon>
        <taxon>Actinomycetes</taxon>
        <taxon>Kitasatosporales</taxon>
        <taxon>Streptomycetaceae</taxon>
        <taxon>Streptomyces</taxon>
    </lineage>
</organism>
<sequence>MIMASAQRPRLLLFDVPTGPRPGWYLPRLCAEYDLHIMWLLSGDTAKDRARAAQFEQWCGHTTMRSQETASEELTAYAEVWRPEGVLGFGEMAIGPMHTAAHRLGLPANAPWSIPALRNKQEQRRLLAEAGLPTPRFASVRSLSELRAAVASVGLPAILKPKAGVGSMATFRVDDSADSADLAGLWTAACASYADDPRGGSAADFLLEEFLVGVSPHTDDRYGAYASVESLVQEGVVQHLAVTDKFPLSPGFRENGGIMPSVLPGTVTDSLLECAAQAIKAMGITDSGVHTEIMFTEDGPRVIEVNSRIGGGVTEMLHYCCGYDSVLARAAIATGRPAPPFTPPVRSTGYFLPQAPQGATALTKAPSVAELLALPPVAEAELAYAVGDRPLWQQGTPGGTVARLVGVADSAGPLLELYDQLKPGRLLDYASAPGGAEG</sequence>
<dbReference type="PROSITE" id="PS50975">
    <property type="entry name" value="ATP_GRASP"/>
    <property type="match status" value="1"/>
</dbReference>
<dbReference type="Gene3D" id="3.30.470.20">
    <property type="entry name" value="ATP-grasp fold, B domain"/>
    <property type="match status" value="1"/>
</dbReference>
<dbReference type="Proteomes" id="UP000460558">
    <property type="component" value="Unassembled WGS sequence"/>
</dbReference>
<accession>A0ABW9NLS7</accession>